<dbReference type="OrthoDB" id="5548359at2759"/>
<dbReference type="Pfam" id="PF06209">
    <property type="entry name" value="COBRA1"/>
    <property type="match status" value="1"/>
</dbReference>
<protein>
    <recommendedName>
        <fullName evidence="4">Negative elongation factor B</fullName>
    </recommendedName>
</protein>
<reference evidence="2" key="2">
    <citation type="submission" date="2021-01" db="UniProtKB">
        <authorList>
            <consortium name="EnsemblMetazoa"/>
        </authorList>
    </citation>
    <scope>IDENTIFICATION</scope>
</reference>
<evidence type="ECO:0000256" key="1">
    <source>
        <dbReference type="SAM" id="MobiDB-lite"/>
    </source>
</evidence>
<reference evidence="3" key="1">
    <citation type="submission" date="2015-02" db="EMBL/GenBank/DDBJ databases">
        <title>Genome sequencing for Strongylocentrotus purpuratus.</title>
        <authorList>
            <person name="Murali S."/>
            <person name="Liu Y."/>
            <person name="Vee V."/>
            <person name="English A."/>
            <person name="Wang M."/>
            <person name="Skinner E."/>
            <person name="Han Y."/>
            <person name="Muzny D.M."/>
            <person name="Worley K.C."/>
            <person name="Gibbs R.A."/>
        </authorList>
    </citation>
    <scope>NUCLEOTIDE SEQUENCE</scope>
</reference>
<dbReference type="OMA" id="LLWYIHP"/>
<dbReference type="GO" id="GO:0034244">
    <property type="term" value="P:negative regulation of transcription elongation by RNA polymerase II"/>
    <property type="evidence" value="ECO:0000318"/>
    <property type="project" value="GO_Central"/>
</dbReference>
<feature type="region of interest" description="Disordered" evidence="1">
    <location>
        <begin position="546"/>
        <end position="570"/>
    </location>
</feature>
<dbReference type="EnsemblMetazoa" id="XM_775981">
    <property type="protein sequence ID" value="XP_781074"/>
    <property type="gene ID" value="LOC575589"/>
</dbReference>
<evidence type="ECO:0008006" key="4">
    <source>
        <dbReference type="Google" id="ProtNLM"/>
    </source>
</evidence>
<dbReference type="PANTHER" id="PTHR13503">
    <property type="entry name" value="NEGATIVE ELONGATION FACTOR COMPLEX MEMBER B"/>
    <property type="match status" value="1"/>
</dbReference>
<dbReference type="InParanoid" id="A0A7M7RA91"/>
<dbReference type="AlphaFoldDB" id="A0A7M7RA91"/>
<dbReference type="InterPro" id="IPR010405">
    <property type="entry name" value="COBRA1"/>
</dbReference>
<proteinExistence type="predicted"/>
<dbReference type="GeneID" id="575589"/>
<dbReference type="CTD" id="25920"/>
<evidence type="ECO:0000313" key="2">
    <source>
        <dbReference type="EnsemblMetazoa" id="XP_781074"/>
    </source>
</evidence>
<sequence>MAGFEEVGIAGSVHLREALTNCTDPLQAIEDFQSENGILLPTLQPALPLLDLHMIQRFAFHHSIMEELREKLMSRAQELAKSDTKGRFKTIEDLLSKCFPLIRVKSIQPVVMSVMKCLPKIPEKYLTVLVEDRSLYDVASIEVKQQIWQRNPSLFGDEVSPLLTDYIKNKESVLFGSEAVNSQMFFLVSPKMRRQGHVVQKLTGMVGKSVKLFDMVLQFLRTLFLSTRNMHYCTLRAELLMSLHDLEIHEICTEDPCHKFTWTLDACVRDKQVDDKKAKELQGFLDGVRRGQEQVLGDLSMILCDPFAVHTLATSVIRHMTSLINQDKLPRDSPDLTSLLRMLSLGLGAWDMLDSQRFREPKLENDLILKFLPALLSLLVDDQMRIVNRRLNDTGDDSDLKTLPAFLLKYIRRNKIGATLILYYVLHVTSKRNKDALARALPNIVKMEGDLSFNDIFLHPFVAQLSVLIDDFSSDSFCEIIFDGFLLHGVSRENVARHSLRLMEFVFHKLPAAKLSKLQNALEPKPEHSQAVRDLYSSVMEKINSHTPSPIKVPEPIDSPLMSVPTPAPL</sequence>
<organism evidence="2 3">
    <name type="scientific">Strongylocentrotus purpuratus</name>
    <name type="common">Purple sea urchin</name>
    <dbReference type="NCBI Taxonomy" id="7668"/>
    <lineage>
        <taxon>Eukaryota</taxon>
        <taxon>Metazoa</taxon>
        <taxon>Echinodermata</taxon>
        <taxon>Eleutherozoa</taxon>
        <taxon>Echinozoa</taxon>
        <taxon>Echinoidea</taxon>
        <taxon>Euechinoidea</taxon>
        <taxon>Echinacea</taxon>
        <taxon>Camarodonta</taxon>
        <taxon>Echinidea</taxon>
        <taxon>Strongylocentrotidae</taxon>
        <taxon>Strongylocentrotus</taxon>
    </lineage>
</organism>
<accession>A0A7M7RA91</accession>
<dbReference type="GO" id="GO:0032021">
    <property type="term" value="C:NELF complex"/>
    <property type="evidence" value="ECO:0000318"/>
    <property type="project" value="GO_Central"/>
</dbReference>
<dbReference type="RefSeq" id="XP_781074.3">
    <property type="nucleotide sequence ID" value="XM_775981.5"/>
</dbReference>
<dbReference type="PANTHER" id="PTHR13503:SF3">
    <property type="entry name" value="NEGATIVE ELONGATION FACTOR B"/>
    <property type="match status" value="1"/>
</dbReference>
<dbReference type="Proteomes" id="UP000007110">
    <property type="component" value="Unassembled WGS sequence"/>
</dbReference>
<evidence type="ECO:0000313" key="3">
    <source>
        <dbReference type="Proteomes" id="UP000007110"/>
    </source>
</evidence>
<name>A0A7M7RA91_STRPU</name>
<dbReference type="KEGG" id="spu:575589"/>
<keyword evidence="3" id="KW-1185">Reference proteome</keyword>